<evidence type="ECO:0000256" key="1">
    <source>
        <dbReference type="SAM" id="SignalP"/>
    </source>
</evidence>
<protein>
    <recommendedName>
        <fullName evidence="4">OTU domain-containing protein</fullName>
    </recommendedName>
</protein>
<evidence type="ECO:0000313" key="2">
    <source>
        <dbReference type="EMBL" id="KAK1932949.1"/>
    </source>
</evidence>
<feature type="signal peptide" evidence="1">
    <location>
        <begin position="1"/>
        <end position="17"/>
    </location>
</feature>
<accession>A0AAD9LEU6</accession>
<evidence type="ECO:0008006" key="4">
    <source>
        <dbReference type="Google" id="ProtNLM"/>
    </source>
</evidence>
<sequence length="352" mass="40420">MGKIIIIITLLLGNVVASRWHPAAISELTCQEKKVEPSYIVNENVYKSIGLLDRFHLSRVIATSVIAHHDQYRLPVLTSEWEYMKPQPMLDLRLQMYGMSIAKLDVRGNGNCFYFSLEVAFIKYGLSIDVLHKLLSETLLPSIRSGILGMKTARQSYYTALELKRIVYIGLWGFNPDVEESVKQFNAAHFREFLATCALMRHFWGADQRNPDYGRYEKYDYVAAQKEFDEYTGPIEDCATKIFNETLDAEEEQMAYLVDVHKIEEIFNFKTILFGMGIPRMTCGERVNDNQKVNFFVMLYYADGCHFALIGLIDMHEPEEPYEPTAVILAKDLPLPLAIMIGDDCKMPHSTH</sequence>
<proteinExistence type="predicted"/>
<reference evidence="2" key="1">
    <citation type="journal article" date="2014" name="Nucleic Acids Res.">
        <title>The evolutionary dynamics of variant antigen genes in Babesia reveal a history of genomic innovation underlying host-parasite interaction.</title>
        <authorList>
            <person name="Jackson A.P."/>
            <person name="Otto T.D."/>
            <person name="Darby A."/>
            <person name="Ramaprasad A."/>
            <person name="Xia D."/>
            <person name="Echaide I.E."/>
            <person name="Farber M."/>
            <person name="Gahlot S."/>
            <person name="Gamble J."/>
            <person name="Gupta D."/>
            <person name="Gupta Y."/>
            <person name="Jackson L."/>
            <person name="Malandrin L."/>
            <person name="Malas T.B."/>
            <person name="Moussa E."/>
            <person name="Nair M."/>
            <person name="Reid A.J."/>
            <person name="Sanders M."/>
            <person name="Sharma J."/>
            <person name="Tracey A."/>
            <person name="Quail M.A."/>
            <person name="Weir W."/>
            <person name="Wastling J.M."/>
            <person name="Hall N."/>
            <person name="Willadsen P."/>
            <person name="Lingelbach K."/>
            <person name="Shiels B."/>
            <person name="Tait A."/>
            <person name="Berriman M."/>
            <person name="Allred D.R."/>
            <person name="Pain A."/>
        </authorList>
    </citation>
    <scope>NUCLEOTIDE SEQUENCE</scope>
    <source>
        <strain evidence="2">1802A</strain>
    </source>
</reference>
<name>A0AAD9LEU6_BABDI</name>
<reference evidence="2" key="2">
    <citation type="submission" date="2021-05" db="EMBL/GenBank/DDBJ databases">
        <authorList>
            <person name="Pain A."/>
        </authorList>
    </citation>
    <scope>NUCLEOTIDE SEQUENCE</scope>
    <source>
        <strain evidence="2">1802A</strain>
    </source>
</reference>
<gene>
    <name evidence="2" type="ORF">X943_001558</name>
</gene>
<feature type="chain" id="PRO_5042130574" description="OTU domain-containing protein" evidence="1">
    <location>
        <begin position="18"/>
        <end position="352"/>
    </location>
</feature>
<keyword evidence="1" id="KW-0732">Signal</keyword>
<keyword evidence="3" id="KW-1185">Reference proteome</keyword>
<comment type="caution">
    <text evidence="2">The sequence shown here is derived from an EMBL/GenBank/DDBJ whole genome shotgun (WGS) entry which is preliminary data.</text>
</comment>
<dbReference type="EMBL" id="JAHBMH010000073">
    <property type="protein sequence ID" value="KAK1932949.1"/>
    <property type="molecule type" value="Genomic_DNA"/>
</dbReference>
<dbReference type="AlphaFoldDB" id="A0AAD9LEU6"/>
<organism evidence="2 3">
    <name type="scientific">Babesia divergens</name>
    <dbReference type="NCBI Taxonomy" id="32595"/>
    <lineage>
        <taxon>Eukaryota</taxon>
        <taxon>Sar</taxon>
        <taxon>Alveolata</taxon>
        <taxon>Apicomplexa</taxon>
        <taxon>Aconoidasida</taxon>
        <taxon>Piroplasmida</taxon>
        <taxon>Babesiidae</taxon>
        <taxon>Babesia</taxon>
    </lineage>
</organism>
<dbReference type="Proteomes" id="UP001195914">
    <property type="component" value="Unassembled WGS sequence"/>
</dbReference>
<evidence type="ECO:0000313" key="3">
    <source>
        <dbReference type="Proteomes" id="UP001195914"/>
    </source>
</evidence>